<dbReference type="EMBL" id="BGZK01002829">
    <property type="protein sequence ID" value="GBP96751.1"/>
    <property type="molecule type" value="Genomic_DNA"/>
</dbReference>
<reference evidence="1 2" key="1">
    <citation type="journal article" date="2019" name="Commun. Biol.">
        <title>The bagworm genome reveals a unique fibroin gene that provides high tensile strength.</title>
        <authorList>
            <person name="Kono N."/>
            <person name="Nakamura H."/>
            <person name="Ohtoshi R."/>
            <person name="Tomita M."/>
            <person name="Numata K."/>
            <person name="Arakawa K."/>
        </authorList>
    </citation>
    <scope>NUCLEOTIDE SEQUENCE [LARGE SCALE GENOMIC DNA]</scope>
</reference>
<comment type="caution">
    <text evidence="1">The sequence shown here is derived from an EMBL/GenBank/DDBJ whole genome shotgun (WGS) entry which is preliminary data.</text>
</comment>
<name>A0A4C2A7C1_EUMVA</name>
<sequence length="142" mass="16133">MYREFLYVPQLTDASYHLAFDLVQRLQQPIHSVISKILDQVELRARAIHARFLIKTRPAIGKGRPLKPVNIKSETNCSSTRCTRAAIPVRRGRVGSMALRGGAQLRKVEFPHRVPALMAVRRFRAISFGLSFYCRGLRISST</sequence>
<proteinExistence type="predicted"/>
<gene>
    <name evidence="1" type="ORF">EVAR_71020_1</name>
</gene>
<dbReference type="Proteomes" id="UP000299102">
    <property type="component" value="Unassembled WGS sequence"/>
</dbReference>
<organism evidence="1 2">
    <name type="scientific">Eumeta variegata</name>
    <name type="common">Bagworm moth</name>
    <name type="synonym">Eumeta japonica</name>
    <dbReference type="NCBI Taxonomy" id="151549"/>
    <lineage>
        <taxon>Eukaryota</taxon>
        <taxon>Metazoa</taxon>
        <taxon>Ecdysozoa</taxon>
        <taxon>Arthropoda</taxon>
        <taxon>Hexapoda</taxon>
        <taxon>Insecta</taxon>
        <taxon>Pterygota</taxon>
        <taxon>Neoptera</taxon>
        <taxon>Endopterygota</taxon>
        <taxon>Lepidoptera</taxon>
        <taxon>Glossata</taxon>
        <taxon>Ditrysia</taxon>
        <taxon>Tineoidea</taxon>
        <taxon>Psychidae</taxon>
        <taxon>Oiketicinae</taxon>
        <taxon>Eumeta</taxon>
    </lineage>
</organism>
<evidence type="ECO:0000313" key="2">
    <source>
        <dbReference type="Proteomes" id="UP000299102"/>
    </source>
</evidence>
<keyword evidence="2" id="KW-1185">Reference proteome</keyword>
<protein>
    <submittedName>
        <fullName evidence="1">Uncharacterized protein</fullName>
    </submittedName>
</protein>
<accession>A0A4C2A7C1</accession>
<dbReference type="AlphaFoldDB" id="A0A4C2A7C1"/>
<evidence type="ECO:0000313" key="1">
    <source>
        <dbReference type="EMBL" id="GBP96751.1"/>
    </source>
</evidence>